<dbReference type="Proteomes" id="UP000184532">
    <property type="component" value="Unassembled WGS sequence"/>
</dbReference>
<dbReference type="PROSITE" id="PS51257">
    <property type="entry name" value="PROKAR_LIPOPROTEIN"/>
    <property type="match status" value="1"/>
</dbReference>
<dbReference type="STRING" id="570519.SAMN04488116_2873"/>
<dbReference type="InterPro" id="IPR048958">
    <property type="entry name" value="Polysacc_lyase_14"/>
</dbReference>
<dbReference type="RefSeq" id="WP_073180845.1">
    <property type="nucleotide sequence ID" value="NZ_FQWL01000005.1"/>
</dbReference>
<feature type="domain" description="Polysaccharide lyase 14" evidence="1">
    <location>
        <begin position="106"/>
        <end position="291"/>
    </location>
</feature>
<keyword evidence="3" id="KW-1185">Reference proteome</keyword>
<evidence type="ECO:0000259" key="1">
    <source>
        <dbReference type="Pfam" id="PF21294"/>
    </source>
</evidence>
<dbReference type="OrthoDB" id="1329056at2"/>
<dbReference type="PANTHER" id="PTHR40124:SF1">
    <property type="entry name" value="DISAGGREGATASE RELATED REPEAT PROTEIN"/>
    <property type="match status" value="1"/>
</dbReference>
<sequence length="301" mass="33345">MKTTKVLKTRFWSYAVGTMCLAVMISSCEKENLEAPLIEDSSENTLARAVYSNRTVGFNKSDQTYTNSMATSDFGSIGGWSSGEAGAYIRANALRITLKKNKVGSGSGMNSTVNVSDGTEYEVEFKVKFNSGFEWSRGGKMGWGFSIGNGVTGCNGDDARAGQGGSVRCIWYAPDMSKGDNNGTAYFRPGVYSRGMPDDCAENFGAKWPSSSSLQTGVWYTVKIYYKQNTSNSSQNGKLKMWVNGNKFLDKSNMWWSDNSNNRKVEKLLFNTFRGGSSSTWEANNDHFVRFDYVKWKRLAS</sequence>
<accession>A0A1M5NM17</accession>
<evidence type="ECO:0000313" key="3">
    <source>
        <dbReference type="Proteomes" id="UP000184532"/>
    </source>
</evidence>
<evidence type="ECO:0000313" key="2">
    <source>
        <dbReference type="EMBL" id="SHG90552.1"/>
    </source>
</evidence>
<organism evidence="2 3">
    <name type="scientific">Flagellimonas flava</name>
    <dbReference type="NCBI Taxonomy" id="570519"/>
    <lineage>
        <taxon>Bacteria</taxon>
        <taxon>Pseudomonadati</taxon>
        <taxon>Bacteroidota</taxon>
        <taxon>Flavobacteriia</taxon>
        <taxon>Flavobacteriales</taxon>
        <taxon>Flavobacteriaceae</taxon>
        <taxon>Flagellimonas</taxon>
    </lineage>
</organism>
<dbReference type="Gene3D" id="2.60.120.200">
    <property type="match status" value="1"/>
</dbReference>
<reference evidence="3" key="1">
    <citation type="submission" date="2016-11" db="EMBL/GenBank/DDBJ databases">
        <authorList>
            <person name="Varghese N."/>
            <person name="Submissions S."/>
        </authorList>
    </citation>
    <scope>NUCLEOTIDE SEQUENCE [LARGE SCALE GENOMIC DNA]</scope>
    <source>
        <strain evidence="3">DSM 22638</strain>
    </source>
</reference>
<dbReference type="PANTHER" id="PTHR40124">
    <property type="match status" value="1"/>
</dbReference>
<dbReference type="EMBL" id="FQWL01000005">
    <property type="protein sequence ID" value="SHG90552.1"/>
    <property type="molecule type" value="Genomic_DNA"/>
</dbReference>
<name>A0A1M5NM17_9FLAO</name>
<protein>
    <recommendedName>
        <fullName evidence="1">Polysaccharide lyase 14 domain-containing protein</fullName>
    </recommendedName>
</protein>
<proteinExistence type="predicted"/>
<dbReference type="AlphaFoldDB" id="A0A1M5NM17"/>
<dbReference type="Pfam" id="PF21294">
    <property type="entry name" value="Polysacc_lyase_14"/>
    <property type="match status" value="1"/>
</dbReference>
<gene>
    <name evidence="2" type="ORF">SAMN04488116_2873</name>
</gene>